<dbReference type="PATRIC" id="fig|123899.6.peg.2246"/>
<dbReference type="Pfam" id="PF10198">
    <property type="entry name" value="Ada3"/>
    <property type="match status" value="1"/>
</dbReference>
<dbReference type="GeneID" id="56590471"/>
<evidence type="ECO:0008006" key="3">
    <source>
        <dbReference type="Google" id="ProtNLM"/>
    </source>
</evidence>
<proteinExistence type="predicted"/>
<dbReference type="InterPro" id="IPR019340">
    <property type="entry name" value="Histone_AcTrfase_su3"/>
</dbReference>
<protein>
    <recommendedName>
        <fullName evidence="3">FlxA-like protein</fullName>
    </recommendedName>
</protein>
<dbReference type="AlphaFoldDB" id="A0A157NPN6"/>
<accession>A0A157NPN6</accession>
<reference evidence="1 2" key="1">
    <citation type="submission" date="2016-04" db="EMBL/GenBank/DDBJ databases">
        <authorList>
            <consortium name="Pathogen Informatics"/>
        </authorList>
    </citation>
    <scope>NUCLEOTIDE SEQUENCE [LARGE SCALE GENOMIC DNA]</scope>
    <source>
        <strain evidence="1 2">H044680328</strain>
    </source>
</reference>
<organism evidence="1 2">
    <name type="scientific">Bordetella trematum</name>
    <dbReference type="NCBI Taxonomy" id="123899"/>
    <lineage>
        <taxon>Bacteria</taxon>
        <taxon>Pseudomonadati</taxon>
        <taxon>Pseudomonadota</taxon>
        <taxon>Betaproteobacteria</taxon>
        <taxon>Burkholderiales</taxon>
        <taxon>Alcaligenaceae</taxon>
        <taxon>Bordetella</taxon>
    </lineage>
</organism>
<evidence type="ECO:0000313" key="2">
    <source>
        <dbReference type="Proteomes" id="UP000076825"/>
    </source>
</evidence>
<gene>
    <name evidence="1" type="ORF">SAMEA3906487_02257</name>
</gene>
<dbReference type="EMBL" id="LT546645">
    <property type="protein sequence ID" value="SAI70545.1"/>
    <property type="molecule type" value="Genomic_DNA"/>
</dbReference>
<dbReference type="KEGG" id="btrm:SAMEA390648702257"/>
<dbReference type="eggNOG" id="ENOG50315J7">
    <property type="taxonomic scope" value="Bacteria"/>
</dbReference>
<dbReference type="Proteomes" id="UP000076825">
    <property type="component" value="Chromosome 1"/>
</dbReference>
<sequence>MAISPLGGSPFISLYSREKTATADSRNDDPVQQTLRELQQQLREVMRQMQRIRDSNLPPAQKTQQLQMLNSQAAFLQGQIQKILAAQLRQLQAQG</sequence>
<evidence type="ECO:0000313" key="1">
    <source>
        <dbReference type="EMBL" id="SAI70545.1"/>
    </source>
</evidence>
<keyword evidence="2" id="KW-1185">Reference proteome</keyword>
<name>A0A157NPN6_9BORD</name>
<dbReference type="RefSeq" id="WP_063491939.1">
    <property type="nucleotide sequence ID" value="NZ_CP016340.1"/>
</dbReference>